<dbReference type="InterPro" id="IPR003439">
    <property type="entry name" value="ABC_transporter-like_ATP-bd"/>
</dbReference>
<evidence type="ECO:0000256" key="2">
    <source>
        <dbReference type="ARBA" id="ARBA00022475"/>
    </source>
</evidence>
<keyword evidence="3" id="KW-0547">Nucleotide-binding</keyword>
<evidence type="ECO:0000313" key="9">
    <source>
        <dbReference type="Proteomes" id="UP001230289"/>
    </source>
</evidence>
<keyword evidence="1" id="KW-0813">Transport</keyword>
<dbReference type="SUPFAM" id="SSF50331">
    <property type="entry name" value="MOP-like"/>
    <property type="match status" value="1"/>
</dbReference>
<dbReference type="Pfam" id="PF08402">
    <property type="entry name" value="TOBE_2"/>
    <property type="match status" value="1"/>
</dbReference>
<name>A0ABU0XHK4_9MICO</name>
<dbReference type="PANTHER" id="PTHR43875">
    <property type="entry name" value="MALTODEXTRIN IMPORT ATP-BINDING PROTEIN MSMX"/>
    <property type="match status" value="1"/>
</dbReference>
<dbReference type="NCBIfam" id="NF008653">
    <property type="entry name" value="PRK11650.1"/>
    <property type="match status" value="1"/>
</dbReference>
<evidence type="ECO:0000256" key="4">
    <source>
        <dbReference type="ARBA" id="ARBA00022840"/>
    </source>
</evidence>
<dbReference type="SUPFAM" id="SSF52540">
    <property type="entry name" value="P-loop containing nucleoside triphosphate hydrolases"/>
    <property type="match status" value="1"/>
</dbReference>
<dbReference type="CDD" id="cd03301">
    <property type="entry name" value="ABC_MalK_N"/>
    <property type="match status" value="1"/>
</dbReference>
<evidence type="ECO:0000256" key="1">
    <source>
        <dbReference type="ARBA" id="ARBA00022448"/>
    </source>
</evidence>
<reference evidence="8 9" key="1">
    <citation type="submission" date="2023-08" db="EMBL/GenBank/DDBJ databases">
        <title>Microbacterium sp. nov., isolated from a waste landfill.</title>
        <authorList>
            <person name="Wen W."/>
        </authorList>
    </citation>
    <scope>NUCLEOTIDE SEQUENCE [LARGE SCALE GENOMIC DNA]</scope>
    <source>
        <strain evidence="8 9">ASV81</strain>
    </source>
</reference>
<dbReference type="RefSeq" id="WP_308489562.1">
    <property type="nucleotide sequence ID" value="NZ_JAVFCB010000006.1"/>
</dbReference>
<dbReference type="PROSITE" id="PS50893">
    <property type="entry name" value="ABC_TRANSPORTER_2"/>
    <property type="match status" value="1"/>
</dbReference>
<dbReference type="Gene3D" id="2.40.50.140">
    <property type="entry name" value="Nucleic acid-binding proteins"/>
    <property type="match status" value="1"/>
</dbReference>
<accession>A0ABU0XHK4</accession>
<dbReference type="InterPro" id="IPR013611">
    <property type="entry name" value="Transp-assoc_OB_typ2"/>
</dbReference>
<dbReference type="InterPro" id="IPR008995">
    <property type="entry name" value="Mo/tungstate-bd_C_term_dom"/>
</dbReference>
<keyword evidence="4 8" id="KW-0067">ATP-binding</keyword>
<keyword evidence="2" id="KW-1003">Cell membrane</keyword>
<feature type="domain" description="ABC transporter" evidence="7">
    <location>
        <begin position="4"/>
        <end position="234"/>
    </location>
</feature>
<sequence>MGTIRLSGIGRSFKSTAAVRDITLTIDDGDFLVLLGPSGCGKTTLLRMIAGLLEPTTGRIELDGEDITDLPSKKRDLAMVFQSYALYPHLSVRRNLAFPLRVQKLGKDEIERRVQDVAASLEIDHLLDRKPKELSGGQRQRVAVGRALVRDPKAFLMDEPLSNLDAKLRTQTRQELTALHRRLGATFVYVTHDQVEAMTMATRIVVLNAGRIEQYGTPEEVYDRPESVFVAGFLGSPAMNLLDARVVGAGGRISVAAEGLAGDLWAGSTDALDVVLGIRPEHLEIADAAGPRAGVSIAVTVDIVENLGGEQILTCTSGAGRVHMRTSRAVRIAEGAELTLRAAPEHVHLFERSSGRRLEWVPDDGTDEPGVNVRAAKRALAA</sequence>
<dbReference type="Gene3D" id="2.40.50.100">
    <property type="match status" value="1"/>
</dbReference>
<proteinExistence type="predicted"/>
<dbReference type="Pfam" id="PF00005">
    <property type="entry name" value="ABC_tran"/>
    <property type="match status" value="1"/>
</dbReference>
<keyword evidence="6" id="KW-0472">Membrane</keyword>
<keyword evidence="5" id="KW-1278">Translocase</keyword>
<evidence type="ECO:0000256" key="5">
    <source>
        <dbReference type="ARBA" id="ARBA00022967"/>
    </source>
</evidence>
<evidence type="ECO:0000313" key="8">
    <source>
        <dbReference type="EMBL" id="MDQ4214619.1"/>
    </source>
</evidence>
<dbReference type="InterPro" id="IPR027417">
    <property type="entry name" value="P-loop_NTPase"/>
</dbReference>
<dbReference type="GO" id="GO:0005524">
    <property type="term" value="F:ATP binding"/>
    <property type="evidence" value="ECO:0007669"/>
    <property type="project" value="UniProtKB-KW"/>
</dbReference>
<dbReference type="InterPro" id="IPR012340">
    <property type="entry name" value="NA-bd_OB-fold"/>
</dbReference>
<evidence type="ECO:0000259" key="7">
    <source>
        <dbReference type="PROSITE" id="PS50893"/>
    </source>
</evidence>
<dbReference type="SMART" id="SM00382">
    <property type="entry name" value="AAA"/>
    <property type="match status" value="1"/>
</dbReference>
<keyword evidence="9" id="KW-1185">Reference proteome</keyword>
<dbReference type="InterPro" id="IPR003593">
    <property type="entry name" value="AAA+_ATPase"/>
</dbReference>
<evidence type="ECO:0000256" key="6">
    <source>
        <dbReference type="ARBA" id="ARBA00023136"/>
    </source>
</evidence>
<protein>
    <submittedName>
        <fullName evidence="8">ABC transporter ATP-binding protein</fullName>
    </submittedName>
</protein>
<dbReference type="EMBL" id="JAVFCB010000006">
    <property type="protein sequence ID" value="MDQ4214619.1"/>
    <property type="molecule type" value="Genomic_DNA"/>
</dbReference>
<organism evidence="8 9">
    <name type="scientific">Microbacterium capsulatum</name>
    <dbReference type="NCBI Taxonomy" id="3041921"/>
    <lineage>
        <taxon>Bacteria</taxon>
        <taxon>Bacillati</taxon>
        <taxon>Actinomycetota</taxon>
        <taxon>Actinomycetes</taxon>
        <taxon>Micrococcales</taxon>
        <taxon>Microbacteriaceae</taxon>
        <taxon>Microbacterium</taxon>
    </lineage>
</organism>
<dbReference type="InterPro" id="IPR017871">
    <property type="entry name" value="ABC_transporter-like_CS"/>
</dbReference>
<dbReference type="Proteomes" id="UP001230289">
    <property type="component" value="Unassembled WGS sequence"/>
</dbReference>
<comment type="caution">
    <text evidence="8">The sequence shown here is derived from an EMBL/GenBank/DDBJ whole genome shotgun (WGS) entry which is preliminary data.</text>
</comment>
<dbReference type="InterPro" id="IPR047641">
    <property type="entry name" value="ABC_transpr_MalK/UgpC-like"/>
</dbReference>
<dbReference type="PANTHER" id="PTHR43875:SF15">
    <property type="entry name" value="TREHALOSE IMPORT ATP-BINDING PROTEIN SUGC"/>
    <property type="match status" value="1"/>
</dbReference>
<gene>
    <name evidence="8" type="ORF">RBR11_11910</name>
</gene>
<dbReference type="InterPro" id="IPR015855">
    <property type="entry name" value="ABC_transpr_MalK-like"/>
</dbReference>
<dbReference type="PROSITE" id="PS00211">
    <property type="entry name" value="ABC_TRANSPORTER_1"/>
    <property type="match status" value="1"/>
</dbReference>
<evidence type="ECO:0000256" key="3">
    <source>
        <dbReference type="ARBA" id="ARBA00022741"/>
    </source>
</evidence>
<dbReference type="Gene3D" id="3.40.50.300">
    <property type="entry name" value="P-loop containing nucleotide triphosphate hydrolases"/>
    <property type="match status" value="1"/>
</dbReference>